<name>A0A0K0G469_STRVS</name>
<protein>
    <submittedName>
        <fullName evidence="2">Uncharacterized protein</fullName>
    </submittedName>
</protein>
<keyword evidence="1" id="KW-1185">Reference proteome</keyword>
<proteinExistence type="predicted"/>
<evidence type="ECO:0000313" key="1">
    <source>
        <dbReference type="Proteomes" id="UP000035680"/>
    </source>
</evidence>
<dbReference type="AlphaFoldDB" id="A0A0K0G469"/>
<reference evidence="2" key="2">
    <citation type="submission" date="2015-08" db="UniProtKB">
        <authorList>
            <consortium name="WormBaseParasite"/>
        </authorList>
    </citation>
    <scope>IDENTIFICATION</scope>
</reference>
<evidence type="ECO:0000313" key="2">
    <source>
        <dbReference type="WBParaSite" id="SVE_1952900.1"/>
    </source>
</evidence>
<sequence>MNLKLVCRDFYFAIEENIQLLDRLNVTCIRICYAKNKLSAADFDLKSTENTMTGETLKHVEFSNDFEYENFSKNKQFTEIKQLV</sequence>
<dbReference type="Proteomes" id="UP000035680">
    <property type="component" value="Unassembled WGS sequence"/>
</dbReference>
<organism evidence="1 2">
    <name type="scientific">Strongyloides venezuelensis</name>
    <name type="common">Threadworm</name>
    <dbReference type="NCBI Taxonomy" id="75913"/>
    <lineage>
        <taxon>Eukaryota</taxon>
        <taxon>Metazoa</taxon>
        <taxon>Ecdysozoa</taxon>
        <taxon>Nematoda</taxon>
        <taxon>Chromadorea</taxon>
        <taxon>Rhabditida</taxon>
        <taxon>Tylenchina</taxon>
        <taxon>Panagrolaimomorpha</taxon>
        <taxon>Strongyloidoidea</taxon>
        <taxon>Strongyloididae</taxon>
        <taxon>Strongyloides</taxon>
    </lineage>
</organism>
<reference evidence="1" key="1">
    <citation type="submission" date="2014-07" db="EMBL/GenBank/DDBJ databases">
        <authorList>
            <person name="Martin A.A"/>
            <person name="De Silva N."/>
        </authorList>
    </citation>
    <scope>NUCLEOTIDE SEQUENCE</scope>
</reference>
<accession>A0A0K0G469</accession>
<dbReference type="WBParaSite" id="SVE_1952900.1">
    <property type="protein sequence ID" value="SVE_1952900.1"/>
    <property type="gene ID" value="SVE_1952900"/>
</dbReference>